<accession>A0A927RA06</accession>
<organism evidence="5 6">
    <name type="scientific">Actinopolymorpha pittospori</name>
    <dbReference type="NCBI Taxonomy" id="648752"/>
    <lineage>
        <taxon>Bacteria</taxon>
        <taxon>Bacillati</taxon>
        <taxon>Actinomycetota</taxon>
        <taxon>Actinomycetes</taxon>
        <taxon>Propionibacteriales</taxon>
        <taxon>Actinopolymorphaceae</taxon>
        <taxon>Actinopolymorpha</taxon>
    </lineage>
</organism>
<evidence type="ECO:0000256" key="3">
    <source>
        <dbReference type="ARBA" id="ARBA00023163"/>
    </source>
</evidence>
<dbReference type="Gene3D" id="1.10.10.10">
    <property type="entry name" value="Winged helix-like DNA-binding domain superfamily/Winged helix DNA-binding domain"/>
    <property type="match status" value="1"/>
</dbReference>
<dbReference type="InterPro" id="IPR018356">
    <property type="entry name" value="Tscrpt_reg_HTH_DeoR_CS"/>
</dbReference>
<dbReference type="PROSITE" id="PS00894">
    <property type="entry name" value="HTH_DEOR_1"/>
    <property type="match status" value="1"/>
</dbReference>
<dbReference type="SMART" id="SM01134">
    <property type="entry name" value="DeoRC"/>
    <property type="match status" value="1"/>
</dbReference>
<keyword evidence="1" id="KW-0805">Transcription regulation</keyword>
<dbReference type="Pfam" id="PF00455">
    <property type="entry name" value="DeoRC"/>
    <property type="match status" value="1"/>
</dbReference>
<dbReference type="SMART" id="SM00420">
    <property type="entry name" value="HTH_DEOR"/>
    <property type="match status" value="1"/>
</dbReference>
<dbReference type="InterPro" id="IPR001034">
    <property type="entry name" value="DeoR_HTH"/>
</dbReference>
<dbReference type="InterPro" id="IPR037171">
    <property type="entry name" value="NagB/RpiA_transferase-like"/>
</dbReference>
<evidence type="ECO:0000256" key="2">
    <source>
        <dbReference type="ARBA" id="ARBA00023125"/>
    </source>
</evidence>
<feature type="domain" description="HTH deoR-type" evidence="4">
    <location>
        <begin position="3"/>
        <end position="58"/>
    </location>
</feature>
<evidence type="ECO:0000256" key="1">
    <source>
        <dbReference type="ARBA" id="ARBA00023015"/>
    </source>
</evidence>
<dbReference type="PANTHER" id="PTHR30363">
    <property type="entry name" value="HTH-TYPE TRANSCRIPTIONAL REGULATOR SRLR-RELATED"/>
    <property type="match status" value="1"/>
</dbReference>
<proteinExistence type="predicted"/>
<keyword evidence="2" id="KW-0238">DNA-binding</keyword>
<comment type="caution">
    <text evidence="5">The sequence shown here is derived from an EMBL/GenBank/DDBJ whole genome shotgun (WGS) entry which is preliminary data.</text>
</comment>
<name>A0A927RA06_9ACTN</name>
<dbReference type="PANTHER" id="PTHR30363:SF44">
    <property type="entry name" value="AGA OPERON TRANSCRIPTIONAL REPRESSOR-RELATED"/>
    <property type="match status" value="1"/>
</dbReference>
<gene>
    <name evidence="5" type="ORF">HEB94_003932</name>
</gene>
<dbReference type="SUPFAM" id="SSF100950">
    <property type="entry name" value="NagB/RpiA/CoA transferase-like"/>
    <property type="match status" value="1"/>
</dbReference>
<evidence type="ECO:0000313" key="5">
    <source>
        <dbReference type="EMBL" id="MBE1607084.1"/>
    </source>
</evidence>
<dbReference type="GO" id="GO:0003677">
    <property type="term" value="F:DNA binding"/>
    <property type="evidence" value="ECO:0007669"/>
    <property type="project" value="UniProtKB-KW"/>
</dbReference>
<dbReference type="Proteomes" id="UP000638648">
    <property type="component" value="Unassembled WGS sequence"/>
</dbReference>
<dbReference type="Gene3D" id="3.40.50.1360">
    <property type="match status" value="1"/>
</dbReference>
<dbReference type="SUPFAM" id="SSF46785">
    <property type="entry name" value="Winged helix' DNA-binding domain"/>
    <property type="match status" value="1"/>
</dbReference>
<dbReference type="RefSeq" id="WP_192751083.1">
    <property type="nucleotide sequence ID" value="NZ_BAABJL010000151.1"/>
</dbReference>
<sequence>MLAQQRQAEIAELVRVHGVVRVVDLAARFGVSDMTVRRDLEALANKAIVVKVHGGAASTASSPPRDFGERWFRPPASTTHHREKNAIAAAAARLVEPGSAIAIGGGTTAMLLAQHLAGVAGLTVVTNSLPVSDVLHHFGRPDQTVIVTGGTRTPSDALAGPIAVTALQGLHVERTFLGAHGMSAAGGFRTPNLLEAATNRAFVAGARELVVLVDSAKWGRAGLATFAQLEEARIVVSDIGLTVEARAALEDRVARVVLVDPADRVGGAHRTP</sequence>
<dbReference type="InterPro" id="IPR050313">
    <property type="entry name" value="Carb_Metab_HTH_regulators"/>
</dbReference>
<evidence type="ECO:0000259" key="4">
    <source>
        <dbReference type="PROSITE" id="PS51000"/>
    </source>
</evidence>
<keyword evidence="3" id="KW-0804">Transcription</keyword>
<evidence type="ECO:0000313" key="6">
    <source>
        <dbReference type="Proteomes" id="UP000638648"/>
    </source>
</evidence>
<dbReference type="InterPro" id="IPR036388">
    <property type="entry name" value="WH-like_DNA-bd_sf"/>
</dbReference>
<reference evidence="5" key="1">
    <citation type="submission" date="2020-10" db="EMBL/GenBank/DDBJ databases">
        <title>Sequencing the genomes of 1000 actinobacteria strains.</title>
        <authorList>
            <person name="Klenk H.-P."/>
        </authorList>
    </citation>
    <scope>NUCLEOTIDE SEQUENCE</scope>
    <source>
        <strain evidence="5">DSM 45354</strain>
    </source>
</reference>
<dbReference type="GO" id="GO:0003700">
    <property type="term" value="F:DNA-binding transcription factor activity"/>
    <property type="evidence" value="ECO:0007669"/>
    <property type="project" value="InterPro"/>
</dbReference>
<dbReference type="EMBL" id="JADBEM010000001">
    <property type="protein sequence ID" value="MBE1607084.1"/>
    <property type="molecule type" value="Genomic_DNA"/>
</dbReference>
<dbReference type="InterPro" id="IPR014036">
    <property type="entry name" value="DeoR-like_C"/>
</dbReference>
<protein>
    <submittedName>
        <fullName evidence="5">DeoR/GlpR family transcriptional regulator of sugar metabolism</fullName>
    </submittedName>
</protein>
<keyword evidence="6" id="KW-1185">Reference proteome</keyword>
<dbReference type="AlphaFoldDB" id="A0A927RA06"/>
<dbReference type="Pfam" id="PF08220">
    <property type="entry name" value="HTH_DeoR"/>
    <property type="match status" value="1"/>
</dbReference>
<dbReference type="PROSITE" id="PS51000">
    <property type="entry name" value="HTH_DEOR_2"/>
    <property type="match status" value="1"/>
</dbReference>
<dbReference type="PRINTS" id="PR00037">
    <property type="entry name" value="HTHLACR"/>
</dbReference>
<dbReference type="InterPro" id="IPR036390">
    <property type="entry name" value="WH_DNA-bd_sf"/>
</dbReference>